<evidence type="ECO:0000313" key="12">
    <source>
        <dbReference type="Proteomes" id="UP000799423"/>
    </source>
</evidence>
<feature type="compositionally biased region" description="Polar residues" evidence="8">
    <location>
        <begin position="258"/>
        <end position="273"/>
    </location>
</feature>
<comment type="similarity">
    <text evidence="2">Belongs to the ubiquitin-conjugating enzyme family. UEV subfamily.</text>
</comment>
<keyword evidence="4" id="KW-0967">Endosome</keyword>
<name>A0A6A7ARE0_9PLEO</name>
<feature type="compositionally biased region" description="Pro residues" evidence="8">
    <location>
        <begin position="194"/>
        <end position="207"/>
    </location>
</feature>
<feature type="compositionally biased region" description="Basic and acidic residues" evidence="8">
    <location>
        <begin position="176"/>
        <end position="185"/>
    </location>
</feature>
<evidence type="ECO:0000256" key="5">
    <source>
        <dbReference type="ARBA" id="ARBA00022927"/>
    </source>
</evidence>
<dbReference type="AlphaFoldDB" id="A0A6A7ARE0"/>
<evidence type="ECO:0000256" key="7">
    <source>
        <dbReference type="PROSITE-ProRule" id="PRU00644"/>
    </source>
</evidence>
<feature type="region of interest" description="Disordered" evidence="8">
    <location>
        <begin position="147"/>
        <end position="354"/>
    </location>
</feature>
<keyword evidence="6" id="KW-0175">Coiled coil</keyword>
<dbReference type="Gene3D" id="3.10.110.10">
    <property type="entry name" value="Ubiquitin Conjugating Enzyme"/>
    <property type="match status" value="1"/>
</dbReference>
<keyword evidence="12" id="KW-1185">Reference proteome</keyword>
<dbReference type="PANTHER" id="PTHR23306">
    <property type="entry name" value="TUMOR SUSCEPTIBILITY GENE 101 PROTEIN-RELATED"/>
    <property type="match status" value="1"/>
</dbReference>
<dbReference type="EMBL" id="MU006359">
    <property type="protein sequence ID" value="KAF2844927.1"/>
    <property type="molecule type" value="Genomic_DNA"/>
</dbReference>
<reference evidence="11" key="1">
    <citation type="submission" date="2020-01" db="EMBL/GenBank/DDBJ databases">
        <authorList>
            <consortium name="DOE Joint Genome Institute"/>
            <person name="Haridas S."/>
            <person name="Albert R."/>
            <person name="Binder M."/>
            <person name="Bloem J."/>
            <person name="Labutti K."/>
            <person name="Salamov A."/>
            <person name="Andreopoulos B."/>
            <person name="Baker S.E."/>
            <person name="Barry K."/>
            <person name="Bills G."/>
            <person name="Bluhm B.H."/>
            <person name="Cannon C."/>
            <person name="Castanera R."/>
            <person name="Culley D.E."/>
            <person name="Daum C."/>
            <person name="Ezra D."/>
            <person name="Gonzalez J.B."/>
            <person name="Henrissat B."/>
            <person name="Kuo A."/>
            <person name="Liang C."/>
            <person name="Lipzen A."/>
            <person name="Lutzoni F."/>
            <person name="Magnuson J."/>
            <person name="Mondo S."/>
            <person name="Nolan M."/>
            <person name="Ohm R."/>
            <person name="Pangilinan J."/>
            <person name="Park H.-J."/>
            <person name="Ramirez L."/>
            <person name="Alfaro M."/>
            <person name="Sun H."/>
            <person name="Tritt A."/>
            <person name="Yoshinaga Y."/>
            <person name="Zwiers L.-H."/>
            <person name="Turgeon B.G."/>
            <person name="Goodwin S.B."/>
            <person name="Spatafora J.W."/>
            <person name="Crous P.W."/>
            <person name="Grigoriev I.V."/>
        </authorList>
    </citation>
    <scope>NUCLEOTIDE SEQUENCE</scope>
    <source>
        <strain evidence="11">IPT5</strain>
    </source>
</reference>
<evidence type="ECO:0000313" key="11">
    <source>
        <dbReference type="EMBL" id="KAF2844927.1"/>
    </source>
</evidence>
<dbReference type="PROSITE" id="PS51322">
    <property type="entry name" value="UEV"/>
    <property type="match status" value="1"/>
</dbReference>
<feature type="domain" description="UEV" evidence="10">
    <location>
        <begin position="7"/>
        <end position="152"/>
    </location>
</feature>
<dbReference type="GO" id="GO:0043162">
    <property type="term" value="P:ubiquitin-dependent protein catabolic process via the multivesicular body sorting pathway"/>
    <property type="evidence" value="ECO:0007669"/>
    <property type="project" value="UniProtKB-ARBA"/>
</dbReference>
<evidence type="ECO:0000256" key="4">
    <source>
        <dbReference type="ARBA" id="ARBA00022753"/>
    </source>
</evidence>
<dbReference type="PANTHER" id="PTHR23306:SF3">
    <property type="entry name" value="TUMOR SUPPRESSOR PROTEIN 101"/>
    <property type="match status" value="1"/>
</dbReference>
<dbReference type="Gene3D" id="6.10.140.820">
    <property type="match status" value="1"/>
</dbReference>
<comment type="subcellular location">
    <subcellularLocation>
        <location evidence="1">Endosome</location>
    </subcellularLocation>
</comment>
<dbReference type="InterPro" id="IPR008883">
    <property type="entry name" value="UEV_N"/>
</dbReference>
<dbReference type="PROSITE" id="PS51312">
    <property type="entry name" value="SB"/>
    <property type="match status" value="1"/>
</dbReference>
<dbReference type="GO" id="GO:0043130">
    <property type="term" value="F:ubiquitin binding"/>
    <property type="evidence" value="ECO:0007669"/>
    <property type="project" value="TreeGrafter"/>
</dbReference>
<feature type="compositionally biased region" description="Polar residues" evidence="8">
    <location>
        <begin position="280"/>
        <end position="295"/>
    </location>
</feature>
<feature type="domain" description="SB" evidence="9">
    <location>
        <begin position="478"/>
        <end position="546"/>
    </location>
</feature>
<dbReference type="InterPro" id="IPR052070">
    <property type="entry name" value="ESCRT-I_UEV_domain"/>
</dbReference>
<sequence>MSAVPDKVLNWLYSVLTSEYAHVQRTYSDAAEVLSSYPSLTTRTEIYTYENGASALLLLLSGTLPVTFRGATYGFPVAIWVPYAYPHEPPIVYITPSPDMVVRPGQHVSGDGRVYHPYLAQWAQYWDKSTLFDFLAVLRGVFAKEPPVRSKQQQQQQQYNTPPAQAPPPIHPPPAEWRRSTHGHEGASLSPGPSSQPPAPPPKPPKPGDQNRQTPQPQRDRYSQPPPLPAHPPQHPQPQAQLQPQYQSQRNGHGMPHSWQQPQPQGYATPSRQGSHDISPLSQSGQQAPHAQQYQALPPPRSQQFMGLHQAQQHYPPQPVQGYPPQAHPQYQQQQQQHRPRQQTPSAANPPIDLLDDSLQVTLPSQSNNHIPLPVPPVPPNPEKDALLRALSQALVSQIRQTVSSNHSAVGPLQAQQDALQTAHTRLQAELGELQQMDTALASNEQVLKGAMVEADRVMEDARRRKVPDVDDVLVAPTLVGGQLYSLAAEEKGIADAIFVLGRALDKGRVGAEVFVKQTRSLAREQFLKKAHIKKIAQGMALDEYQMR</sequence>
<dbReference type="GO" id="GO:0000813">
    <property type="term" value="C:ESCRT I complex"/>
    <property type="evidence" value="ECO:0007669"/>
    <property type="project" value="TreeGrafter"/>
</dbReference>
<dbReference type="GO" id="GO:0072666">
    <property type="term" value="P:establishment of protein localization to vacuole"/>
    <property type="evidence" value="ECO:0007669"/>
    <property type="project" value="UniProtKB-ARBA"/>
</dbReference>
<keyword evidence="3 7" id="KW-0813">Transport</keyword>
<feature type="compositionally biased region" description="Pro residues" evidence="8">
    <location>
        <begin position="164"/>
        <end position="175"/>
    </location>
</feature>
<organism evidence="11 12">
    <name type="scientific">Plenodomus tracheiphilus IPT5</name>
    <dbReference type="NCBI Taxonomy" id="1408161"/>
    <lineage>
        <taxon>Eukaryota</taxon>
        <taxon>Fungi</taxon>
        <taxon>Dikarya</taxon>
        <taxon>Ascomycota</taxon>
        <taxon>Pezizomycotina</taxon>
        <taxon>Dothideomycetes</taxon>
        <taxon>Pleosporomycetidae</taxon>
        <taxon>Pleosporales</taxon>
        <taxon>Pleosporineae</taxon>
        <taxon>Leptosphaeriaceae</taxon>
        <taxon>Plenodomus</taxon>
    </lineage>
</organism>
<evidence type="ECO:0000256" key="8">
    <source>
        <dbReference type="SAM" id="MobiDB-lite"/>
    </source>
</evidence>
<feature type="compositionally biased region" description="Low complexity" evidence="8">
    <location>
        <begin position="237"/>
        <end position="249"/>
    </location>
</feature>
<dbReference type="InterPro" id="IPR017916">
    <property type="entry name" value="SB_dom"/>
</dbReference>
<dbReference type="Proteomes" id="UP000799423">
    <property type="component" value="Unassembled WGS sequence"/>
</dbReference>
<dbReference type="OrthoDB" id="306304at2759"/>
<feature type="compositionally biased region" description="Low complexity" evidence="8">
    <location>
        <begin position="312"/>
        <end position="337"/>
    </location>
</feature>
<dbReference type="SUPFAM" id="SSF54495">
    <property type="entry name" value="UBC-like"/>
    <property type="match status" value="1"/>
</dbReference>
<protein>
    <submittedName>
        <fullName evidence="11">UEV-domain-containing protein</fullName>
    </submittedName>
</protein>
<dbReference type="Pfam" id="PF05743">
    <property type="entry name" value="UEV"/>
    <property type="match status" value="1"/>
</dbReference>
<dbReference type="CDD" id="cd11685">
    <property type="entry name" value="UEV_TSG101-like"/>
    <property type="match status" value="1"/>
</dbReference>
<evidence type="ECO:0000259" key="10">
    <source>
        <dbReference type="PROSITE" id="PS51322"/>
    </source>
</evidence>
<dbReference type="Pfam" id="PF09454">
    <property type="entry name" value="Vps23_core"/>
    <property type="match status" value="1"/>
</dbReference>
<evidence type="ECO:0000256" key="2">
    <source>
        <dbReference type="ARBA" id="ARBA00009594"/>
    </source>
</evidence>
<feature type="compositionally biased region" description="Pro residues" evidence="8">
    <location>
        <begin position="224"/>
        <end position="236"/>
    </location>
</feature>
<evidence type="ECO:0000256" key="1">
    <source>
        <dbReference type="ARBA" id="ARBA00004177"/>
    </source>
</evidence>
<dbReference type="GO" id="GO:0006886">
    <property type="term" value="P:intracellular protein transport"/>
    <property type="evidence" value="ECO:0007669"/>
    <property type="project" value="UniProtKB-ARBA"/>
</dbReference>
<evidence type="ECO:0000256" key="3">
    <source>
        <dbReference type="ARBA" id="ARBA00022448"/>
    </source>
</evidence>
<dbReference type="InterPro" id="IPR016135">
    <property type="entry name" value="UBQ-conjugating_enzyme/RWD"/>
</dbReference>
<dbReference type="SUPFAM" id="SSF140111">
    <property type="entry name" value="Endosomal sorting complex assembly domain"/>
    <property type="match status" value="1"/>
</dbReference>
<keyword evidence="5 7" id="KW-0653">Protein transport</keyword>
<evidence type="ECO:0000259" key="9">
    <source>
        <dbReference type="PROSITE" id="PS51312"/>
    </source>
</evidence>
<gene>
    <name evidence="11" type="ORF">T440DRAFT_493809</name>
</gene>
<accession>A0A6A7ARE0</accession>
<feature type="compositionally biased region" description="Low complexity" evidence="8">
    <location>
        <begin position="149"/>
        <end position="163"/>
    </location>
</feature>
<dbReference type="InterPro" id="IPR037202">
    <property type="entry name" value="ESCRT_assembly_dom"/>
</dbReference>
<evidence type="ECO:0000256" key="6">
    <source>
        <dbReference type="ARBA" id="ARBA00023054"/>
    </source>
</evidence>
<proteinExistence type="inferred from homology"/>